<evidence type="ECO:0000256" key="1">
    <source>
        <dbReference type="SAM" id="MobiDB-lite"/>
    </source>
</evidence>
<dbReference type="EMBL" id="JAUSZS010000007">
    <property type="protein sequence ID" value="MDQ0935445.1"/>
    <property type="molecule type" value="Genomic_DNA"/>
</dbReference>
<dbReference type="Gene3D" id="3.40.50.980">
    <property type="match status" value="1"/>
</dbReference>
<dbReference type="PANTHER" id="PTHR45527">
    <property type="entry name" value="NONRIBOSOMAL PEPTIDE SYNTHETASE"/>
    <property type="match status" value="1"/>
</dbReference>
<dbReference type="Proteomes" id="UP001223072">
    <property type="component" value="Unassembled WGS sequence"/>
</dbReference>
<comment type="caution">
    <text evidence="3">The sequence shown here is derived from an EMBL/GenBank/DDBJ whole genome shotgun (WGS) entry which is preliminary data.</text>
</comment>
<dbReference type="Pfam" id="PF00550">
    <property type="entry name" value="PP-binding"/>
    <property type="match status" value="1"/>
</dbReference>
<dbReference type="InterPro" id="IPR000873">
    <property type="entry name" value="AMP-dep_synth/lig_dom"/>
</dbReference>
<evidence type="ECO:0000313" key="3">
    <source>
        <dbReference type="EMBL" id="MDQ0935445.1"/>
    </source>
</evidence>
<dbReference type="PANTHER" id="PTHR45527:SF1">
    <property type="entry name" value="FATTY ACID SYNTHASE"/>
    <property type="match status" value="1"/>
</dbReference>
<dbReference type="GO" id="GO:0016874">
    <property type="term" value="F:ligase activity"/>
    <property type="evidence" value="ECO:0007669"/>
    <property type="project" value="UniProtKB-KW"/>
</dbReference>
<dbReference type="SUPFAM" id="SSF56801">
    <property type="entry name" value="Acetyl-CoA synthetase-like"/>
    <property type="match status" value="1"/>
</dbReference>
<evidence type="ECO:0000313" key="4">
    <source>
        <dbReference type="Proteomes" id="UP001223072"/>
    </source>
</evidence>
<gene>
    <name evidence="3" type="ORF">QFZ49_005417</name>
</gene>
<organism evidence="3 4">
    <name type="scientific">Streptomyces turgidiscabies</name>
    <dbReference type="NCBI Taxonomy" id="85558"/>
    <lineage>
        <taxon>Bacteria</taxon>
        <taxon>Bacillati</taxon>
        <taxon>Actinomycetota</taxon>
        <taxon>Actinomycetes</taxon>
        <taxon>Kitasatosporales</taxon>
        <taxon>Streptomycetaceae</taxon>
        <taxon>Streptomyces</taxon>
    </lineage>
</organism>
<evidence type="ECO:0000259" key="2">
    <source>
        <dbReference type="PROSITE" id="PS50075"/>
    </source>
</evidence>
<dbReference type="InterPro" id="IPR009081">
    <property type="entry name" value="PP-bd_ACP"/>
</dbReference>
<dbReference type="InterPro" id="IPR036736">
    <property type="entry name" value="ACP-like_sf"/>
</dbReference>
<proteinExistence type="predicted"/>
<dbReference type="InterPro" id="IPR025110">
    <property type="entry name" value="AMP-bd_C"/>
</dbReference>
<dbReference type="PROSITE" id="PS50075">
    <property type="entry name" value="CARRIER"/>
    <property type="match status" value="1"/>
</dbReference>
<protein>
    <submittedName>
        <fullName evidence="3">Acyl-coenzyme A synthetase/AMP-(Fatty) acid ligase</fullName>
    </submittedName>
</protein>
<feature type="compositionally biased region" description="Low complexity" evidence="1">
    <location>
        <begin position="387"/>
        <end position="401"/>
    </location>
</feature>
<dbReference type="Pfam" id="PF00501">
    <property type="entry name" value="AMP-binding"/>
    <property type="match status" value="1"/>
</dbReference>
<feature type="region of interest" description="Disordered" evidence="1">
    <location>
        <begin position="382"/>
        <end position="401"/>
    </location>
</feature>
<feature type="domain" description="Carrier" evidence="2">
    <location>
        <begin position="314"/>
        <end position="389"/>
    </location>
</feature>
<dbReference type="Gene3D" id="1.10.1200.10">
    <property type="entry name" value="ACP-like"/>
    <property type="match status" value="1"/>
</dbReference>
<keyword evidence="4" id="KW-1185">Reference proteome</keyword>
<name>A0ABU0RX09_9ACTN</name>
<dbReference type="Gene3D" id="2.30.38.10">
    <property type="entry name" value="Luciferase, Domain 3"/>
    <property type="match status" value="1"/>
</dbReference>
<dbReference type="Gene3D" id="3.30.300.30">
    <property type="match status" value="1"/>
</dbReference>
<keyword evidence="3" id="KW-0436">Ligase</keyword>
<reference evidence="3 4" key="1">
    <citation type="submission" date="2023-07" db="EMBL/GenBank/DDBJ databases">
        <title>Comparative genomics of wheat-associated soil bacteria to identify genetic determinants of phenazine resistance.</title>
        <authorList>
            <person name="Mouncey N."/>
        </authorList>
    </citation>
    <scope>NUCLEOTIDE SEQUENCE [LARGE SCALE GENOMIC DNA]</scope>
    <source>
        <strain evidence="3 4">W2I16</strain>
    </source>
</reference>
<dbReference type="Pfam" id="PF13193">
    <property type="entry name" value="AMP-binding_C"/>
    <property type="match status" value="1"/>
</dbReference>
<accession>A0ABU0RX09</accession>
<dbReference type="SUPFAM" id="SSF47336">
    <property type="entry name" value="ACP-like"/>
    <property type="match status" value="1"/>
</dbReference>
<sequence>MWEIWGCLLTGGRLVVVPYSVSREPDRFRDLLVAERVTVLSQTPSAFAQLLDVDHAEAAVRLVVLGGEPVDARMLLPWFDRHPGRLCRVVNMFGITETTVHVTEQTLTRKLALAATRSVGRALPGWHLYVLDPRAGCCRRGWPVRSASAVRGVALGYLGQEELTARRFVPDPFTGGVLYRSGDLGRLRPDGRLEHLGRIDSQVKIRGFRIELDEIRSVLLEDPAVRTAAVVARRDDPADAATARIDAYVVLSSGGDPGAVRERASGILPEHMLPAAVTALDTLPLTPNGKLDAARLPAPAARSPREPGAAGAAGAADDLTASLTEIWSEVLCVPVGPDDDFFELGGNSLFAVRIGAALRARGLPSLRLRELYRRHPTVRGTAAGLGAADTPRADTAAASAG</sequence>
<dbReference type="InterPro" id="IPR045851">
    <property type="entry name" value="AMP-bd_C_sf"/>
</dbReference>